<gene>
    <name evidence="3" type="ORF">AFUS01_LOCUS31006</name>
</gene>
<dbReference type="OrthoDB" id="416987at2759"/>
<keyword evidence="1" id="KW-0479">Metal-binding</keyword>
<name>A0A8J2KVK8_9HEXA</name>
<keyword evidence="1" id="KW-0862">Zinc</keyword>
<dbReference type="Pfam" id="PF03564">
    <property type="entry name" value="DUF1759"/>
    <property type="match status" value="1"/>
</dbReference>
<dbReference type="PANTHER" id="PTHR47331:SF1">
    <property type="entry name" value="GAG-LIKE PROTEIN"/>
    <property type="match status" value="1"/>
</dbReference>
<feature type="non-terminal residue" evidence="3">
    <location>
        <position position="608"/>
    </location>
</feature>
<dbReference type="InterPro" id="IPR001878">
    <property type="entry name" value="Znf_CCHC"/>
</dbReference>
<sequence length="608" mass="70439">MEDLRRQRGPVRRGLTKALIELELELENEFKNKISVQQKYSRTVYQRDQLVSLDRKIDQTLIDFQASEEELAEEYDSVTDFMNRFSDAEVRVYHYFDTLNYGTESDARSAQRDVSQKTQYRLPKLEFKKFNGDAKSWLGFWSQFKQIDKDVTLAPEDKFQYLTQSTVEGSKAREVVESFPPSSENYPKVIHYFKERFGKEEILLEVYVRELLKLVLKNAITPNENSCVSALYDKLETQLRALDTLGVTRDKFAAMLYPLVESCLPEDVLRAWERNRGHDYDQLEDKKDRLSMLMQFLKREVDGELRMSMARDGFGVDGKKSKPKIKPKPVEEIPTATELFSGHQAPNKFVCIFCEKGHPTQDCFKAPKLSLEEKRKIVQEKKACFVCLRPGHISKKCKASVRCQVCEKTHYVAMCPDVPKGKIETDKKPTIDDGRFDVSLPWVEGHPVLASNEELAVRRLVSSTKKLEALGRFDDYQHVFDDWLTNGIIEEVPANELDNTGHYLPHRAIIKESSDTTKVRPVFDASAKKNGEASLNDCLEKGRNLLELIPNIIAGFRFHRIGLISDIEKAFLQISVKKEERDFLRFLWWEKGTKEIKKYRHCRVVFGV</sequence>
<organism evidence="3 4">
    <name type="scientific">Allacma fusca</name>
    <dbReference type="NCBI Taxonomy" id="39272"/>
    <lineage>
        <taxon>Eukaryota</taxon>
        <taxon>Metazoa</taxon>
        <taxon>Ecdysozoa</taxon>
        <taxon>Arthropoda</taxon>
        <taxon>Hexapoda</taxon>
        <taxon>Collembola</taxon>
        <taxon>Symphypleona</taxon>
        <taxon>Sminthuridae</taxon>
        <taxon>Allacma</taxon>
    </lineage>
</organism>
<dbReference type="Proteomes" id="UP000708208">
    <property type="component" value="Unassembled WGS sequence"/>
</dbReference>
<keyword evidence="1" id="KW-0863">Zinc-finger</keyword>
<comment type="caution">
    <text evidence="3">The sequence shown here is derived from an EMBL/GenBank/DDBJ whole genome shotgun (WGS) entry which is preliminary data.</text>
</comment>
<dbReference type="GO" id="GO:0008270">
    <property type="term" value="F:zinc ion binding"/>
    <property type="evidence" value="ECO:0007669"/>
    <property type="project" value="UniProtKB-KW"/>
</dbReference>
<dbReference type="InterPro" id="IPR005312">
    <property type="entry name" value="DUF1759"/>
</dbReference>
<evidence type="ECO:0000313" key="3">
    <source>
        <dbReference type="EMBL" id="CAG7820622.1"/>
    </source>
</evidence>
<dbReference type="AlphaFoldDB" id="A0A8J2KVK8"/>
<dbReference type="PANTHER" id="PTHR47331">
    <property type="entry name" value="PHD-TYPE DOMAIN-CONTAINING PROTEIN"/>
    <property type="match status" value="1"/>
</dbReference>
<evidence type="ECO:0000313" key="4">
    <source>
        <dbReference type="Proteomes" id="UP000708208"/>
    </source>
</evidence>
<dbReference type="GO" id="GO:0003676">
    <property type="term" value="F:nucleic acid binding"/>
    <property type="evidence" value="ECO:0007669"/>
    <property type="project" value="InterPro"/>
</dbReference>
<evidence type="ECO:0000259" key="2">
    <source>
        <dbReference type="PROSITE" id="PS50158"/>
    </source>
</evidence>
<evidence type="ECO:0000256" key="1">
    <source>
        <dbReference type="PROSITE-ProRule" id="PRU00047"/>
    </source>
</evidence>
<dbReference type="EMBL" id="CAJVCH010484914">
    <property type="protein sequence ID" value="CAG7820622.1"/>
    <property type="molecule type" value="Genomic_DNA"/>
</dbReference>
<dbReference type="PROSITE" id="PS50158">
    <property type="entry name" value="ZF_CCHC"/>
    <property type="match status" value="1"/>
</dbReference>
<reference evidence="3" key="1">
    <citation type="submission" date="2021-06" db="EMBL/GenBank/DDBJ databases">
        <authorList>
            <person name="Hodson N. C."/>
            <person name="Mongue J. A."/>
            <person name="Jaron S. K."/>
        </authorList>
    </citation>
    <scope>NUCLEOTIDE SEQUENCE</scope>
</reference>
<protein>
    <recommendedName>
        <fullName evidence="2">CCHC-type domain-containing protein</fullName>
    </recommendedName>
</protein>
<accession>A0A8J2KVK8</accession>
<keyword evidence="4" id="KW-1185">Reference proteome</keyword>
<feature type="domain" description="CCHC-type" evidence="2">
    <location>
        <begin position="384"/>
        <end position="398"/>
    </location>
</feature>
<proteinExistence type="predicted"/>